<dbReference type="GO" id="GO:0016042">
    <property type="term" value="P:lipid catabolic process"/>
    <property type="evidence" value="ECO:0007669"/>
    <property type="project" value="InterPro"/>
</dbReference>
<feature type="region of interest" description="Disordered" evidence="1">
    <location>
        <begin position="382"/>
        <end position="409"/>
    </location>
</feature>
<keyword evidence="3" id="KW-1185">Reference proteome</keyword>
<evidence type="ECO:0000256" key="1">
    <source>
        <dbReference type="SAM" id="MobiDB-lite"/>
    </source>
</evidence>
<evidence type="ECO:0000256" key="2">
    <source>
        <dbReference type="SAM" id="SignalP"/>
    </source>
</evidence>
<dbReference type="PANTHER" id="PTHR32015">
    <property type="entry name" value="FASTING INDUCED LIPASE"/>
    <property type="match status" value="1"/>
</dbReference>
<dbReference type="Proteomes" id="UP000887575">
    <property type="component" value="Unassembled WGS sequence"/>
</dbReference>
<feature type="compositionally biased region" description="Basic and acidic residues" evidence="1">
    <location>
        <begin position="484"/>
        <end position="500"/>
    </location>
</feature>
<evidence type="ECO:0000313" key="3">
    <source>
        <dbReference type="Proteomes" id="UP000887575"/>
    </source>
</evidence>
<organism evidence="3 4">
    <name type="scientific">Mesorhabditis belari</name>
    <dbReference type="NCBI Taxonomy" id="2138241"/>
    <lineage>
        <taxon>Eukaryota</taxon>
        <taxon>Metazoa</taxon>
        <taxon>Ecdysozoa</taxon>
        <taxon>Nematoda</taxon>
        <taxon>Chromadorea</taxon>
        <taxon>Rhabditida</taxon>
        <taxon>Rhabditina</taxon>
        <taxon>Rhabditomorpha</taxon>
        <taxon>Rhabditoidea</taxon>
        <taxon>Rhabditidae</taxon>
        <taxon>Mesorhabditinae</taxon>
        <taxon>Mesorhabditis</taxon>
    </lineage>
</organism>
<dbReference type="Pfam" id="PF01674">
    <property type="entry name" value="Lipase_2"/>
    <property type="match status" value="1"/>
</dbReference>
<evidence type="ECO:0008006" key="5">
    <source>
        <dbReference type="Google" id="ProtNLM"/>
    </source>
</evidence>
<feature type="region of interest" description="Disordered" evidence="1">
    <location>
        <begin position="533"/>
        <end position="560"/>
    </location>
</feature>
<dbReference type="SUPFAM" id="SSF53474">
    <property type="entry name" value="alpha/beta-Hydrolases"/>
    <property type="match status" value="1"/>
</dbReference>
<protein>
    <recommendedName>
        <fullName evidence="5">Triacylglycerol lipase</fullName>
    </recommendedName>
</protein>
<name>A0AAF3J6K3_9BILA</name>
<feature type="chain" id="PRO_5041958071" description="Triacylglycerol lipase" evidence="2">
    <location>
        <begin position="19"/>
        <end position="686"/>
    </location>
</feature>
<dbReference type="WBParaSite" id="MBELARI_LOCUS19365">
    <property type="protein sequence ID" value="MBELARI_LOCUS19365"/>
    <property type="gene ID" value="MBELARI_LOCUS19365"/>
</dbReference>
<accession>A0AAF3J6K3</accession>
<feature type="signal peptide" evidence="2">
    <location>
        <begin position="1"/>
        <end position="18"/>
    </location>
</feature>
<dbReference type="GO" id="GO:0016298">
    <property type="term" value="F:lipase activity"/>
    <property type="evidence" value="ECO:0007669"/>
    <property type="project" value="TreeGrafter"/>
</dbReference>
<dbReference type="PANTHER" id="PTHR32015:SF3">
    <property type="entry name" value="TRIACYLGLYCEROL LIPASE"/>
    <property type="match status" value="1"/>
</dbReference>
<proteinExistence type="predicted"/>
<feature type="compositionally biased region" description="Polar residues" evidence="1">
    <location>
        <begin position="396"/>
        <end position="406"/>
    </location>
</feature>
<reference evidence="4" key="1">
    <citation type="submission" date="2024-02" db="UniProtKB">
        <authorList>
            <consortium name="WormBaseParasite"/>
        </authorList>
    </citation>
    <scope>IDENTIFICATION</scope>
</reference>
<evidence type="ECO:0000313" key="4">
    <source>
        <dbReference type="WBParaSite" id="MBELARI_LOCUS19365"/>
    </source>
</evidence>
<feature type="region of interest" description="Disordered" evidence="1">
    <location>
        <begin position="426"/>
        <end position="500"/>
    </location>
</feature>
<keyword evidence="2" id="KW-0732">Signal</keyword>
<dbReference type="InterPro" id="IPR029058">
    <property type="entry name" value="AB_hydrolase_fold"/>
</dbReference>
<sequence>MKLLQNFLLLLLYSLSESYFTKDFREFLVNINGAEIAELLERVDLRENGSFGGKIDGMEKLKNQPVILVHGVMSDIMRFFPIKHFYHRQGYSEGEIYGTTWGNPDDLLINVTLKCAYVKQLRAFFESVHKYTKKKVDVLGYSMGSVLARKAILGGNCEGELGEPLTKIVDTFVSVAGSNYGSSYCDEYSYFDVCNPTNGLSCDSEFLKELNSYPKRFEGRFSFAIASNFDEKVGEWCCGKKCCALLNSNREFWGYESSHDRLMIGSARLQFELITKHRRIKAKLIVKRKKSPQKFPFSFNNSNIERESAEENRNSNIVNFESISDSMKSQLLESFSRLDKERINLKGTMDYEDLVKEKDFILKNQENSIKVVSETFPKTMTFEDELPNSRDEKLKPNNSKKTSTKPLFSPLSLLFGKPDGNDFSFGISGGPSLKSGKIDSSDGKMNEDKADELQKLSSGIIGEGGRGPGEFRKENESENLPQEEQSKEQTQEVPKVDRDHPVFISTPGGIGAGSELDKVDFESPLETGNSAGEVIQESEASEAGITDELFQEPESSRTQKELVRKRIEMTKGMNGKMEIETSQAKGGQERNESPFEEIAEKSNVLRNSRVIGVFDEDFTIESQTENTFQEMKRMGIAGVGHETLQNSDLMENEKRIRKMCKLSIQDCQQLQKSRKKILWKNLDRKT</sequence>
<dbReference type="Gene3D" id="3.40.50.1820">
    <property type="entry name" value="alpha/beta hydrolase"/>
    <property type="match status" value="1"/>
</dbReference>
<feature type="compositionally biased region" description="Basic and acidic residues" evidence="1">
    <location>
        <begin position="436"/>
        <end position="454"/>
    </location>
</feature>
<dbReference type="InterPro" id="IPR002918">
    <property type="entry name" value="Lipase_EstA/Esterase_EstB"/>
</dbReference>
<dbReference type="AlphaFoldDB" id="A0AAF3J6K3"/>